<evidence type="ECO:0000256" key="9">
    <source>
        <dbReference type="ARBA" id="ARBA00022801"/>
    </source>
</evidence>
<dbReference type="GO" id="GO:0005524">
    <property type="term" value="F:ATP binding"/>
    <property type="evidence" value="ECO:0007669"/>
    <property type="project" value="UniProtKB-KW"/>
</dbReference>
<dbReference type="FunFam" id="1.10.3380.20:FF:000001">
    <property type="entry name" value="DNA polymerase theta"/>
    <property type="match status" value="1"/>
</dbReference>
<evidence type="ECO:0000256" key="13">
    <source>
        <dbReference type="ARBA" id="ARBA00023242"/>
    </source>
</evidence>
<dbReference type="Pfam" id="PF00270">
    <property type="entry name" value="DEAD"/>
    <property type="match status" value="1"/>
</dbReference>
<dbReference type="InterPro" id="IPR019760">
    <property type="entry name" value="DNA-dir_DNA_pol_A_CS"/>
</dbReference>
<evidence type="ECO:0000256" key="11">
    <source>
        <dbReference type="ARBA" id="ARBA00022932"/>
    </source>
</evidence>
<dbReference type="SMART" id="SM00490">
    <property type="entry name" value="HELICc"/>
    <property type="match status" value="1"/>
</dbReference>
<keyword evidence="10" id="KW-0067">ATP-binding</keyword>
<feature type="region of interest" description="Disordered" evidence="16">
    <location>
        <begin position="1747"/>
        <end position="1793"/>
    </location>
</feature>
<evidence type="ECO:0000256" key="8">
    <source>
        <dbReference type="ARBA" id="ARBA00022763"/>
    </source>
</evidence>
<dbReference type="PANTHER" id="PTHR10133">
    <property type="entry name" value="DNA POLYMERASE I"/>
    <property type="match status" value="1"/>
</dbReference>
<keyword evidence="13" id="KW-0539">Nucleus</keyword>
<keyword evidence="7" id="KW-0547">Nucleotide-binding</keyword>
<dbReference type="Pfam" id="PF21099">
    <property type="entry name" value="POLQ_helical"/>
    <property type="match status" value="1"/>
</dbReference>
<dbReference type="FunFam" id="3.40.50.300:FF:000885">
    <property type="entry name" value="DNA polymerase theta"/>
    <property type="match status" value="1"/>
</dbReference>
<dbReference type="FunFam" id="1.20.1060.10:FF:000003">
    <property type="entry name" value="Helicase and polymerase-containing protein TEBICHI"/>
    <property type="match status" value="1"/>
</dbReference>
<feature type="compositionally biased region" description="Polar residues" evidence="16">
    <location>
        <begin position="1241"/>
        <end position="1254"/>
    </location>
</feature>
<evidence type="ECO:0000256" key="2">
    <source>
        <dbReference type="ARBA" id="ARBA00004123"/>
    </source>
</evidence>
<sequence>EDQTTNMKSNQNKDMMASFSSSFCTDLDVEMLDVMDQMEENFNVKKSNTPKSRKCQLQIQTTKSPANPTNKASAFVTEKSSVHSTTKSSITRTSGTNLIKNASEKTTVNSGANSAKNSADTLKQQSTVGDSTRFLRSKPLTGAQIIPVMKSHPTTPSGTSTSIRNNNVFKSPLDYSTDGKLYNQSSKKSVHHLKNDDNISWQTPKIASTPQTTPNSRKGLKLTASHAKRQNHLLKSLFTLETSMNISDIILSPCLESTKKSEVQQNKLLKQTSSVKENDKENAVSKCKTSLLEMVTNSHQADINIDGGVARQQPTKDQNHQNNQKDRIEKNLKRKSDLHEKSSILNISGDKLSLSNWGLPEPVLNQYHSKGITAMFEWQAECLCKGNTLAGGNLVYSAPTSAGKTMVAELLVLKRVMETKKKAIFILPFVSVAREKMFYLQQLYQDAGIRVSGFMGSYSPPGGLKSVDVAVCTIEKGNGLINRLLEHKELDKLGIIVVDELHLVGDSHRGYLLELMLTKICYVMRKEKEQLNKGNQSTDTVNGVQIVGMSATLPNLDLLARWLKAELYHTDYRPVPLTECVKIGTTLYDSSLVKIRDIDLTLTFKDDSDHVIPLCLETLKGGHSVLIFCPTKNWCEKLSESIAKEFYMILRNSKPQNGEKEELPLPLNGNSLMDVVEQLKRTPVGLDSTLGRTVPFGVAYHHAGLTFDERDIIEGSFRQGIIKVLIATSTLSSGVNLPARRVIVRSPTFHAGKIIDILTYKQMIGRAGRKGVDTEGESILICRPNERDKAVTLISSSLPPVQSCLVSREGQELSSSLKRAILEIVVSGVATVPADVALYTSCTMLSAAISADDNGNEDMIAACIKFLQENEFVCLQKVAVADGKEEERFCPTQLGSAVLASSLSPREGLVVFAELQKARQCFVLENELHIIYLVTPIYSMDFGSSLDWYQYYCLWESLSVGMKRVAELVGVQESFIARAIRGRILTKTEAQMRSLAIHRRFYTSLILHDLVHEVPLPEVARKYNCNKGQLQSLQQSAATFAGMVTVFCARLGWHNLELILSQFQNRLTFGIQRELCDLVRLTLLNGQRARVLYNAGYHTVTALANATEVDVELVLKNAAPFQSKKQHENETEYEAAQRQSSRCIWLTGRKGVTELEAAEAIISEAKSIIQEELGGLGIQWKNDQDSVNKTQGQNSRSSVLVTPNNSHNSLTQKKTSSNSFHRRKTSKGRRRSSTGLKRQSLKSANSSIANNELNGQTVVKPPVLEKQDTGSKLKLTCLNLNETDEMLTMKKPDTVVSNTNNDEASKTESCRPCQIVPKNVDVEIENVSKNVVTIQADVHHEVGKGEEKMQVDLDCNLTNDFEDFSQISFTIGKHCTDVENIDNNINDQNFLQTERFENPSNDITEKRNGQPVVENIKLNIESELHGEFSDAPVDSVSDKRKIDEVQESEDLFIGLTQEFEVSCQPFDQQQQTNENTLDKHSSNLDLKHLCNLDRKSTSNQKIHVNNENGNFIELKRDENTDNSHDEFEDSFCVDTQVAMELSHHENNSKSILGYTEDKKEGNIIRNGNNTKAKSLDEKGLQRNCNNELNLSDDQIVVKTKDKVTPTVDCDIIEISPVSEPPYDLLDRSEVLIAASNFERCMYVNSEDIFEESGQIPQNESYQDLHIPFQSGQERIFEENEKQLPNVVSQYHNLQEDLAVAMEMGDTFSSTFLGNDNNKNQQLLATQNNELSDSLTLSMVEKVLNDESPVHKVGSKNKDENRIIRNSEKMADDSKTVKEKKTNRKPMKSKLSPGTLAFLDSMNSFSVATEISSEGDKNQNQNDKKLKSKKIKTTKPVASLSNSKNDRKFCSNGNTSVENDLLPPTPPENNASCMSPHLTSKRMTPNKLKLTPRKGKIGNMTARSVLQEENTTASKKAKTADVASDFERIKHQISQVDDEDDISDSEKDVNYTERTFDFEPDLSGITSTQSALTVIDVCADTRLFDTFRKEWSTKMKYSVSLACERKKPDLPKGGGIGGKFIRVQSVEKIDKNEGFAVDGTDLIIVGLAVCWGNRDSYYISFKDEDTEKCQDDSLAPAPSDESITTEVKLKVIQSVMEKAMYRGKAKSLMMFDSKSQYTTLVRGCGLIPAGKIQDPKIAYWLLDPGAKEKNLHGMVHNYLPTEGGLLEGIGGGIGYGSIGLTPENPGSGRFRATTESVLTLHVMDYFVNVLQKEELLTTFLDVEMPSIVTLARMELNGFGYSENECESQMNIMLARLSSLEDQAYQLAGHPFSLTATDDIAQVLFIELQLPPDGDPSNVGQLRGNKRAVGQRKGRGRGTLSTSKEVLEKLKPLHPLPSVILEWRRISSALTKVVFQLQKVKVHNTRADMYRIFCETQFHTATGRVSMTEPNLQNIPKDFEINLPDVIGESPTPEKGPPTGRKIKGKLNQMKSASKSTARVENLNRNSSYSVSMRHAFVPFKGGILVAADYSQLELRMIAHLSKDQKLIRILNEDGDVFKLITAQWKGISPEEVTAVERQQAKQVCYGMIYGIGAKALGQQLEVDENDAAVFIETFKAKYPSMRTYLRTTVEYCRDKGYVQTMTGRRRYLPSITSTQPYSRAHAERQAVNTTVQGSAADLVKTAMNCIDVKLKEVFPQSAYTHSHKFIGKKLSFTV</sequence>
<dbReference type="Pfam" id="PF00271">
    <property type="entry name" value="Helicase_C"/>
    <property type="match status" value="1"/>
</dbReference>
<dbReference type="GO" id="GO:0016787">
    <property type="term" value="F:hydrolase activity"/>
    <property type="evidence" value="ECO:0007669"/>
    <property type="project" value="UniProtKB-KW"/>
</dbReference>
<dbReference type="GO" id="GO:0006261">
    <property type="term" value="P:DNA-templated DNA replication"/>
    <property type="evidence" value="ECO:0007669"/>
    <property type="project" value="InterPro"/>
</dbReference>
<dbReference type="CDD" id="cd18026">
    <property type="entry name" value="DEXHc_POLQ-like"/>
    <property type="match status" value="1"/>
</dbReference>
<dbReference type="InterPro" id="IPR001650">
    <property type="entry name" value="Helicase_C-like"/>
</dbReference>
<keyword evidence="9" id="KW-0378">Hydrolase</keyword>
<dbReference type="EC" id="2.7.7.7" evidence="4"/>
<dbReference type="InterPro" id="IPR027417">
    <property type="entry name" value="P-loop_NTPase"/>
</dbReference>
<dbReference type="PANTHER" id="PTHR10133:SF62">
    <property type="entry name" value="DNA POLYMERASE THETA"/>
    <property type="match status" value="1"/>
</dbReference>
<feature type="compositionally biased region" description="Basic and acidic residues" evidence="16">
    <location>
        <begin position="317"/>
        <end position="333"/>
    </location>
</feature>
<gene>
    <name evidence="19" type="ORF">MGAL_10B015245</name>
</gene>
<dbReference type="SUPFAM" id="SSF52540">
    <property type="entry name" value="P-loop containing nucleoside triphosphate hydrolases"/>
    <property type="match status" value="1"/>
</dbReference>
<evidence type="ECO:0000256" key="1">
    <source>
        <dbReference type="ARBA" id="ARBA00001946"/>
    </source>
</evidence>
<evidence type="ECO:0000256" key="5">
    <source>
        <dbReference type="ARBA" id="ARBA00022679"/>
    </source>
</evidence>
<feature type="compositionally biased region" description="Polar residues" evidence="16">
    <location>
        <begin position="1185"/>
        <end position="1219"/>
    </location>
</feature>
<feature type="region of interest" description="Disordered" evidence="16">
    <location>
        <begin position="1809"/>
        <end position="1850"/>
    </location>
</feature>
<dbReference type="Proteomes" id="UP000596742">
    <property type="component" value="Unassembled WGS sequence"/>
</dbReference>
<comment type="cofactor">
    <cofactor evidence="1">
        <name>Mg(2+)</name>
        <dbReference type="ChEBI" id="CHEBI:18420"/>
    </cofactor>
</comment>
<dbReference type="CDD" id="cd08638">
    <property type="entry name" value="DNA_pol_A_theta"/>
    <property type="match status" value="1"/>
</dbReference>
<feature type="compositionally biased region" description="Basic residues" evidence="16">
    <location>
        <begin position="2302"/>
        <end position="2314"/>
    </location>
</feature>
<keyword evidence="20" id="KW-1185">Reference proteome</keyword>
<dbReference type="Gene3D" id="1.10.150.20">
    <property type="entry name" value="5' to 3' exonuclease, C-terminal subdomain"/>
    <property type="match status" value="1"/>
</dbReference>
<keyword evidence="8" id="KW-0227">DNA damage</keyword>
<feature type="domain" description="Helicase C-terminal" evidence="18">
    <location>
        <begin position="611"/>
        <end position="821"/>
    </location>
</feature>
<evidence type="ECO:0000256" key="6">
    <source>
        <dbReference type="ARBA" id="ARBA00022695"/>
    </source>
</evidence>
<feature type="region of interest" description="Disordered" evidence="16">
    <location>
        <begin position="310"/>
        <end position="333"/>
    </location>
</feature>
<dbReference type="PROSITE" id="PS00447">
    <property type="entry name" value="DNA_POLYMERASE_A"/>
    <property type="match status" value="1"/>
</dbReference>
<dbReference type="InterPro" id="IPR002298">
    <property type="entry name" value="DNA_polymerase_A"/>
</dbReference>
<dbReference type="SMART" id="SM00482">
    <property type="entry name" value="POLAc"/>
    <property type="match status" value="1"/>
</dbReference>
<keyword evidence="6 19" id="KW-0548">Nucleotidyltransferase</keyword>
<keyword evidence="5 19" id="KW-0808">Transferase</keyword>
<keyword evidence="12" id="KW-0234">DNA repair</keyword>
<dbReference type="Gene3D" id="1.10.3380.20">
    <property type="match status" value="1"/>
</dbReference>
<evidence type="ECO:0000256" key="3">
    <source>
        <dbReference type="ARBA" id="ARBA00007705"/>
    </source>
</evidence>
<dbReference type="OrthoDB" id="2320933at2759"/>
<dbReference type="InterPro" id="IPR011545">
    <property type="entry name" value="DEAD/DEAH_box_helicase_dom"/>
</dbReference>
<evidence type="ECO:0000256" key="16">
    <source>
        <dbReference type="SAM" id="MobiDB-lite"/>
    </source>
</evidence>
<feature type="non-terminal residue" evidence="19">
    <location>
        <position position="2653"/>
    </location>
</feature>
<dbReference type="InterPro" id="IPR014001">
    <property type="entry name" value="Helicase_ATP-bd"/>
</dbReference>
<dbReference type="SUPFAM" id="SSF158702">
    <property type="entry name" value="Sec63 N-terminal domain-like"/>
    <property type="match status" value="1"/>
</dbReference>
<evidence type="ECO:0000256" key="7">
    <source>
        <dbReference type="ARBA" id="ARBA00022741"/>
    </source>
</evidence>
<reference evidence="19" key="1">
    <citation type="submission" date="2018-11" db="EMBL/GenBank/DDBJ databases">
        <authorList>
            <person name="Alioto T."/>
            <person name="Alioto T."/>
        </authorList>
    </citation>
    <scope>NUCLEOTIDE SEQUENCE</scope>
</reference>
<dbReference type="InterPro" id="IPR043502">
    <property type="entry name" value="DNA/RNA_pol_sf"/>
</dbReference>
<feature type="region of interest" description="Disordered" evidence="16">
    <location>
        <begin position="2402"/>
        <end position="2421"/>
    </location>
</feature>
<dbReference type="GO" id="GO:0003677">
    <property type="term" value="F:DNA binding"/>
    <property type="evidence" value="ECO:0007669"/>
    <property type="project" value="InterPro"/>
</dbReference>
<protein>
    <recommendedName>
        <fullName evidence="15">DNA polymerase theta</fullName>
        <ecNumber evidence="4">2.7.7.7</ecNumber>
    </recommendedName>
</protein>
<evidence type="ECO:0000256" key="14">
    <source>
        <dbReference type="ARBA" id="ARBA00049244"/>
    </source>
</evidence>
<dbReference type="Gene3D" id="3.40.50.300">
    <property type="entry name" value="P-loop containing nucleotide triphosphate hydrolases"/>
    <property type="match status" value="2"/>
</dbReference>
<keyword evidence="11" id="KW-0239">DNA-directed DNA polymerase</keyword>
<evidence type="ECO:0000259" key="18">
    <source>
        <dbReference type="PROSITE" id="PS51194"/>
    </source>
</evidence>
<feature type="region of interest" description="Disordered" evidence="16">
    <location>
        <begin position="2294"/>
        <end position="2318"/>
    </location>
</feature>
<dbReference type="InterPro" id="IPR057220">
    <property type="entry name" value="DUF7898"/>
</dbReference>
<evidence type="ECO:0000313" key="20">
    <source>
        <dbReference type="Proteomes" id="UP000596742"/>
    </source>
</evidence>
<dbReference type="PROSITE" id="PS51192">
    <property type="entry name" value="HELICASE_ATP_BIND_1"/>
    <property type="match status" value="1"/>
</dbReference>
<evidence type="ECO:0000256" key="12">
    <source>
        <dbReference type="ARBA" id="ARBA00023204"/>
    </source>
</evidence>
<dbReference type="Gene3D" id="3.30.420.10">
    <property type="entry name" value="Ribonuclease H-like superfamily/Ribonuclease H"/>
    <property type="match status" value="1"/>
</dbReference>
<accession>A0A8B6FRN2</accession>
<feature type="compositionally biased region" description="Basic and acidic residues" evidence="16">
    <location>
        <begin position="1747"/>
        <end position="1779"/>
    </location>
</feature>
<dbReference type="InterPro" id="IPR046931">
    <property type="entry name" value="HTH_61"/>
</dbReference>
<dbReference type="FunFam" id="1.10.150.20:FF:000002">
    <property type="entry name" value="DNA polymerase I"/>
    <property type="match status" value="1"/>
</dbReference>
<dbReference type="Gene3D" id="1.20.1060.10">
    <property type="entry name" value="Taq DNA Polymerase, Chain T, domain 4"/>
    <property type="match status" value="1"/>
</dbReference>
<dbReference type="PROSITE" id="PS51194">
    <property type="entry name" value="HELICASE_CTER"/>
    <property type="match status" value="1"/>
</dbReference>
<dbReference type="InterPro" id="IPR001098">
    <property type="entry name" value="DNA-dir_DNA_pol_A_palm_dom"/>
</dbReference>
<dbReference type="Pfam" id="PF25453">
    <property type="entry name" value="DUF7898"/>
    <property type="match status" value="1"/>
</dbReference>
<name>A0A8B6FRN2_MYTGA</name>
<comment type="similarity">
    <text evidence="3">Belongs to the DNA polymerase type-A family.</text>
</comment>
<evidence type="ECO:0000313" key="19">
    <source>
        <dbReference type="EMBL" id="VDI52041.1"/>
    </source>
</evidence>
<dbReference type="Pfam" id="PF00476">
    <property type="entry name" value="DNA_pol_A"/>
    <property type="match status" value="1"/>
</dbReference>
<feature type="compositionally biased region" description="Basic and acidic residues" evidence="16">
    <location>
        <begin position="1813"/>
        <end position="1824"/>
    </location>
</feature>
<dbReference type="GO" id="GO:0005634">
    <property type="term" value="C:nucleus"/>
    <property type="evidence" value="ECO:0007669"/>
    <property type="project" value="UniProtKB-SubCell"/>
</dbReference>
<dbReference type="SUPFAM" id="SSF56672">
    <property type="entry name" value="DNA/RNA polymerases"/>
    <property type="match status" value="1"/>
</dbReference>
<feature type="region of interest" description="Disordered" evidence="16">
    <location>
        <begin position="1185"/>
        <end position="1254"/>
    </location>
</feature>
<evidence type="ECO:0000256" key="4">
    <source>
        <dbReference type="ARBA" id="ARBA00012417"/>
    </source>
</evidence>
<dbReference type="InterPro" id="IPR048960">
    <property type="entry name" value="POLQ-like_helical"/>
</dbReference>
<feature type="region of interest" description="Disordered" evidence="16">
    <location>
        <begin position="106"/>
        <end position="129"/>
    </location>
</feature>
<feature type="compositionally biased region" description="Basic residues" evidence="16">
    <location>
        <begin position="1220"/>
        <end position="1232"/>
    </location>
</feature>
<comment type="subcellular location">
    <subcellularLocation>
        <location evidence="2">Nucleus</location>
    </subcellularLocation>
</comment>
<evidence type="ECO:0000259" key="17">
    <source>
        <dbReference type="PROSITE" id="PS51192"/>
    </source>
</evidence>
<evidence type="ECO:0000256" key="10">
    <source>
        <dbReference type="ARBA" id="ARBA00022840"/>
    </source>
</evidence>
<dbReference type="PRINTS" id="PR00868">
    <property type="entry name" value="DNAPOLI"/>
</dbReference>
<dbReference type="SMART" id="SM00487">
    <property type="entry name" value="DEXDc"/>
    <property type="match status" value="1"/>
</dbReference>
<comment type="catalytic activity">
    <reaction evidence="14">
        <text>DNA(n) + a 2'-deoxyribonucleoside 5'-triphosphate = DNA(n+1) + diphosphate</text>
        <dbReference type="Rhea" id="RHEA:22508"/>
        <dbReference type="Rhea" id="RHEA-COMP:17339"/>
        <dbReference type="Rhea" id="RHEA-COMP:17340"/>
        <dbReference type="ChEBI" id="CHEBI:33019"/>
        <dbReference type="ChEBI" id="CHEBI:61560"/>
        <dbReference type="ChEBI" id="CHEBI:173112"/>
        <dbReference type="EC" id="2.7.7.7"/>
    </reaction>
</comment>
<feature type="domain" description="Helicase ATP-binding" evidence="17">
    <location>
        <begin position="385"/>
        <end position="571"/>
    </location>
</feature>
<dbReference type="GO" id="GO:0097681">
    <property type="term" value="P:double-strand break repair via alternative nonhomologous end joining"/>
    <property type="evidence" value="ECO:0007669"/>
    <property type="project" value="TreeGrafter"/>
</dbReference>
<dbReference type="CDD" id="cd18795">
    <property type="entry name" value="SF2_C_Ski2"/>
    <property type="match status" value="1"/>
</dbReference>
<comment type="caution">
    <text evidence="19">The sequence shown here is derived from an EMBL/GenBank/DDBJ whole genome shotgun (WGS) entry which is preliminary data.</text>
</comment>
<dbReference type="FunFam" id="3.40.50.300:FF:000753">
    <property type="entry name" value="Polymerase (DNA directed), theta"/>
    <property type="match status" value="1"/>
</dbReference>
<proteinExistence type="inferred from homology"/>
<organism evidence="19 20">
    <name type="scientific">Mytilus galloprovincialis</name>
    <name type="common">Mediterranean mussel</name>
    <dbReference type="NCBI Taxonomy" id="29158"/>
    <lineage>
        <taxon>Eukaryota</taxon>
        <taxon>Metazoa</taxon>
        <taxon>Spiralia</taxon>
        <taxon>Lophotrochozoa</taxon>
        <taxon>Mollusca</taxon>
        <taxon>Bivalvia</taxon>
        <taxon>Autobranchia</taxon>
        <taxon>Pteriomorphia</taxon>
        <taxon>Mytilida</taxon>
        <taxon>Mytiloidea</taxon>
        <taxon>Mytilidae</taxon>
        <taxon>Mytilinae</taxon>
        <taxon>Mytilus</taxon>
    </lineage>
</organism>
<evidence type="ECO:0000256" key="15">
    <source>
        <dbReference type="ARBA" id="ARBA00074669"/>
    </source>
</evidence>
<dbReference type="EMBL" id="UYJE01007127">
    <property type="protein sequence ID" value="VDI52041.1"/>
    <property type="molecule type" value="Genomic_DNA"/>
</dbReference>
<dbReference type="Pfam" id="PF20470">
    <property type="entry name" value="HTH_61"/>
    <property type="match status" value="1"/>
</dbReference>
<dbReference type="GO" id="GO:0003887">
    <property type="term" value="F:DNA-directed DNA polymerase activity"/>
    <property type="evidence" value="ECO:0007669"/>
    <property type="project" value="UniProtKB-KW"/>
</dbReference>
<dbReference type="InterPro" id="IPR036397">
    <property type="entry name" value="RNaseH_sf"/>
</dbReference>